<dbReference type="PANTHER" id="PTHR45971">
    <property type="entry name" value="PHOX (PX) DOMAIN-CONTAINING PROTEIN"/>
    <property type="match status" value="1"/>
</dbReference>
<organism evidence="2 3">
    <name type="scientific">Pleuronectes platessa</name>
    <name type="common">European plaice</name>
    <dbReference type="NCBI Taxonomy" id="8262"/>
    <lineage>
        <taxon>Eukaryota</taxon>
        <taxon>Metazoa</taxon>
        <taxon>Chordata</taxon>
        <taxon>Craniata</taxon>
        <taxon>Vertebrata</taxon>
        <taxon>Euteleostomi</taxon>
        <taxon>Actinopterygii</taxon>
        <taxon>Neopterygii</taxon>
        <taxon>Teleostei</taxon>
        <taxon>Neoteleostei</taxon>
        <taxon>Acanthomorphata</taxon>
        <taxon>Carangaria</taxon>
        <taxon>Pleuronectiformes</taxon>
        <taxon>Pleuronectoidei</taxon>
        <taxon>Pleuronectidae</taxon>
        <taxon>Pleuronectes</taxon>
    </lineage>
</organism>
<dbReference type="GO" id="GO:1901981">
    <property type="term" value="F:phosphatidylinositol phosphate binding"/>
    <property type="evidence" value="ECO:0007669"/>
    <property type="project" value="TreeGrafter"/>
</dbReference>
<comment type="caution">
    <text evidence="2">The sequence shown here is derived from an EMBL/GenBank/DDBJ whole genome shotgun (WGS) entry which is preliminary data.</text>
</comment>
<dbReference type="InterPro" id="IPR052428">
    <property type="entry name" value="Autophagy_HostDef_Reg"/>
</dbReference>
<name>A0A9N7TTG7_PLEPL</name>
<dbReference type="GO" id="GO:0061910">
    <property type="term" value="P:autophagosome-endosome fusion"/>
    <property type="evidence" value="ECO:0007669"/>
    <property type="project" value="TreeGrafter"/>
</dbReference>
<sequence length="428" mass="47638">MKKLRYCEYLGRYFCDCCHGGSEAVIPARVLSCWDFNRFPVSDFSKQLLDSVWFLPLFDLSCVCKQLCSRVRELLRLRELLDQLLGVRKLLKTCRLSERVMTEMEQLPSHLLQQPPLLSMDDLLRLRKGQLGAQVKAVLHAAISHVEDCELCLARGFICEFCREGNVLFPFQSDACSRCPGGPGSDLSRALLVHCSVHLSVRPLLAGISIAAVIIPISPLLTSKNDLTPQSDMSSTLPTQHSSLAESALAVSDFSWWASWTASCRERSEDTVVLLVLLACAVPAPAALRDRRLPSRAVVAKFCTRCLGSSWWLVAQVPRRRDETCQSTAVTLQLSVSVSSEGPELKDACQDARVASYLQNGFKKEKQSVERQETGHENKILIVVYRSHWSAPCLSLPSSALQHLAVDVPTCSPVWVWRQSEPDNLLAS</sequence>
<keyword evidence="3" id="KW-1185">Reference proteome</keyword>
<dbReference type="EMBL" id="CADEAL010000328">
    <property type="protein sequence ID" value="CAB1418482.1"/>
    <property type="molecule type" value="Genomic_DNA"/>
</dbReference>
<accession>A0A9N7TTG7</accession>
<reference evidence="2" key="1">
    <citation type="submission" date="2020-03" db="EMBL/GenBank/DDBJ databases">
        <authorList>
            <person name="Weist P."/>
        </authorList>
    </citation>
    <scope>NUCLEOTIDE SEQUENCE</scope>
</reference>
<evidence type="ECO:0000313" key="2">
    <source>
        <dbReference type="EMBL" id="CAB1418482.1"/>
    </source>
</evidence>
<evidence type="ECO:0000313" key="3">
    <source>
        <dbReference type="Proteomes" id="UP001153269"/>
    </source>
</evidence>
<dbReference type="SMART" id="SM01175">
    <property type="entry name" value="DUF4206"/>
    <property type="match status" value="1"/>
</dbReference>
<evidence type="ECO:0000259" key="1">
    <source>
        <dbReference type="SMART" id="SM01175"/>
    </source>
</evidence>
<proteinExistence type="predicted"/>
<dbReference type="InterPro" id="IPR025258">
    <property type="entry name" value="RH_dom"/>
</dbReference>
<feature type="domain" description="Rubicon Homology" evidence="1">
    <location>
        <begin position="5"/>
        <end position="194"/>
    </location>
</feature>
<gene>
    <name evidence="2" type="ORF">PLEPLA_LOCUS6308</name>
</gene>
<protein>
    <recommendedName>
        <fullName evidence="1">Rubicon Homology domain-containing protein</fullName>
    </recommendedName>
</protein>
<dbReference type="PANTHER" id="PTHR45971:SF2">
    <property type="entry name" value="PROTEIN ASSOCIATED WITH UVRAG AS AUTOPHAGY ENHANCER"/>
    <property type="match status" value="1"/>
</dbReference>
<dbReference type="AlphaFoldDB" id="A0A9N7TTG7"/>
<dbReference type="GO" id="GO:0097352">
    <property type="term" value="P:autophagosome maturation"/>
    <property type="evidence" value="ECO:0007669"/>
    <property type="project" value="TreeGrafter"/>
</dbReference>
<dbReference type="Proteomes" id="UP001153269">
    <property type="component" value="Unassembled WGS sequence"/>
</dbReference>
<dbReference type="GO" id="GO:0000421">
    <property type="term" value="C:autophagosome membrane"/>
    <property type="evidence" value="ECO:0007669"/>
    <property type="project" value="TreeGrafter"/>
</dbReference>
<dbReference type="Pfam" id="PF13901">
    <property type="entry name" value="RH_dom"/>
    <property type="match status" value="1"/>
</dbReference>
<dbReference type="GO" id="GO:0061909">
    <property type="term" value="P:autophagosome-lysosome fusion"/>
    <property type="evidence" value="ECO:0007669"/>
    <property type="project" value="TreeGrafter"/>
</dbReference>